<keyword evidence="2" id="KW-0732">Signal</keyword>
<keyword evidence="1" id="KW-0472">Membrane</keyword>
<protein>
    <submittedName>
        <fullName evidence="3">Uncharacterized protein</fullName>
    </submittedName>
</protein>
<proteinExistence type="predicted"/>
<evidence type="ECO:0000313" key="4">
    <source>
        <dbReference type="Proteomes" id="UP000481153"/>
    </source>
</evidence>
<feature type="signal peptide" evidence="2">
    <location>
        <begin position="1"/>
        <end position="21"/>
    </location>
</feature>
<feature type="chain" id="PRO_5026085552" evidence="2">
    <location>
        <begin position="22"/>
        <end position="314"/>
    </location>
</feature>
<dbReference type="Proteomes" id="UP000481153">
    <property type="component" value="Unassembled WGS sequence"/>
</dbReference>
<feature type="transmembrane region" description="Helical" evidence="1">
    <location>
        <begin position="271"/>
        <end position="292"/>
    </location>
</feature>
<keyword evidence="1" id="KW-1133">Transmembrane helix</keyword>
<evidence type="ECO:0000256" key="2">
    <source>
        <dbReference type="SAM" id="SignalP"/>
    </source>
</evidence>
<evidence type="ECO:0000256" key="1">
    <source>
        <dbReference type="SAM" id="Phobius"/>
    </source>
</evidence>
<dbReference type="AlphaFoldDB" id="A0A6G0XA45"/>
<sequence length="314" mass="32424">MTRALLLAFHALASILSPASTASISAADALQLLNGRGPAISSYKTPVDLDSLLTNFPSCDNKCTGSTPCGTTSIATLGKQCTAPTTRNNGIPYCLDNFVCCNPSACRQKTQLDCTYSSTQVASSLNALSYKSALSYLAYIGASGNYAVDVDKLSSLCVSPPNDQRCVSQCNGWNNKWACPSSCQCTNASVPSLVVGQQFRCLTAGGGYASPVSRNSNGIDVCPLGSTCAVIPGATAACVTEAPKVDVDVASPAQRSSTAAPSSNTDNKKTIGIAVGSACGAAVGLLGLAYYFMRKPKQVELETNDHYHEAPNGA</sequence>
<dbReference type="VEuPathDB" id="FungiDB:AeMF1_017773"/>
<evidence type="ECO:0000313" key="3">
    <source>
        <dbReference type="EMBL" id="KAF0736834.1"/>
    </source>
</evidence>
<name>A0A6G0XA45_9STRA</name>
<keyword evidence="1" id="KW-0812">Transmembrane</keyword>
<organism evidence="3 4">
    <name type="scientific">Aphanomyces euteiches</name>
    <dbReference type="NCBI Taxonomy" id="100861"/>
    <lineage>
        <taxon>Eukaryota</taxon>
        <taxon>Sar</taxon>
        <taxon>Stramenopiles</taxon>
        <taxon>Oomycota</taxon>
        <taxon>Saprolegniomycetes</taxon>
        <taxon>Saprolegniales</taxon>
        <taxon>Verrucalvaceae</taxon>
        <taxon>Aphanomyces</taxon>
    </lineage>
</organism>
<accession>A0A6G0XA45</accession>
<reference evidence="3 4" key="1">
    <citation type="submission" date="2019-07" db="EMBL/GenBank/DDBJ databases">
        <title>Genomics analysis of Aphanomyces spp. identifies a new class of oomycete effector associated with host adaptation.</title>
        <authorList>
            <person name="Gaulin E."/>
        </authorList>
    </citation>
    <scope>NUCLEOTIDE SEQUENCE [LARGE SCALE GENOMIC DNA]</scope>
    <source>
        <strain evidence="3 4">ATCC 201684</strain>
    </source>
</reference>
<comment type="caution">
    <text evidence="3">The sequence shown here is derived from an EMBL/GenBank/DDBJ whole genome shotgun (WGS) entry which is preliminary data.</text>
</comment>
<dbReference type="EMBL" id="VJMJ01000087">
    <property type="protein sequence ID" value="KAF0736834.1"/>
    <property type="molecule type" value="Genomic_DNA"/>
</dbReference>
<gene>
    <name evidence="3" type="ORF">Ae201684_006990</name>
</gene>
<keyword evidence="4" id="KW-1185">Reference proteome</keyword>